<accession>A0A935M3L9</accession>
<dbReference type="AlphaFoldDB" id="A0A935M3L9"/>
<dbReference type="InterPro" id="IPR003448">
    <property type="entry name" value="Mopterin_biosynth_MoaE"/>
</dbReference>
<organism evidence="2 5">
    <name type="scientific">Candidatus Phosphoribacter hodrii</name>
    <dbReference type="NCBI Taxonomy" id="2953743"/>
    <lineage>
        <taxon>Bacteria</taxon>
        <taxon>Bacillati</taxon>
        <taxon>Actinomycetota</taxon>
        <taxon>Actinomycetes</taxon>
        <taxon>Micrococcales</taxon>
        <taxon>Dermatophilaceae</taxon>
        <taxon>Candidatus Phosphoribacter</taxon>
    </lineage>
</organism>
<evidence type="ECO:0000313" key="2">
    <source>
        <dbReference type="EMBL" id="MBK7273175.1"/>
    </source>
</evidence>
<protein>
    <submittedName>
        <fullName evidence="2">Molybdenum cofactor biosynthesis protein MoaE</fullName>
    </submittedName>
</protein>
<dbReference type="EMBL" id="JADKGK010000024">
    <property type="protein sequence ID" value="MBL0005338.1"/>
    <property type="molecule type" value="Genomic_DNA"/>
</dbReference>
<evidence type="ECO:0000313" key="4">
    <source>
        <dbReference type="Proteomes" id="UP000718281"/>
    </source>
</evidence>
<dbReference type="InterPro" id="IPR036563">
    <property type="entry name" value="MoaE_sf"/>
</dbReference>
<sequence length="154" mass="15985">MTATEGGSGVDAEVGGAVALARVQDQPLSVDEVLAAVRHDRAGAVALFVGQVRDHDGGRGVVALDYSAHPSADSVAETITQRYAARPGIERVAMVHRVGSLVVGDLAIVAAVSAAHRGEAFEACSQLVEEVKAALPIWKHQQFADGTHEWVGIG</sequence>
<dbReference type="GO" id="GO:0006777">
    <property type="term" value="P:Mo-molybdopterin cofactor biosynthetic process"/>
    <property type="evidence" value="ECO:0007669"/>
    <property type="project" value="InterPro"/>
</dbReference>
<proteinExistence type="predicted"/>
<dbReference type="EMBL" id="JADJIB010000002">
    <property type="protein sequence ID" value="MBK7273175.1"/>
    <property type="molecule type" value="Genomic_DNA"/>
</dbReference>
<dbReference type="Proteomes" id="UP000886632">
    <property type="component" value="Unassembled WGS sequence"/>
</dbReference>
<dbReference type="Pfam" id="PF02391">
    <property type="entry name" value="MoaE"/>
    <property type="match status" value="1"/>
</dbReference>
<dbReference type="Proteomes" id="UP000726105">
    <property type="component" value="Unassembled WGS sequence"/>
</dbReference>
<name>A0A935M3L9_9MICO</name>
<evidence type="ECO:0000313" key="3">
    <source>
        <dbReference type="EMBL" id="MBL0005338.1"/>
    </source>
</evidence>
<evidence type="ECO:0000313" key="1">
    <source>
        <dbReference type="EMBL" id="MBK6300812.1"/>
    </source>
</evidence>
<evidence type="ECO:0000313" key="5">
    <source>
        <dbReference type="Proteomes" id="UP000726105"/>
    </source>
</evidence>
<dbReference type="EMBL" id="JADIXZ010000004">
    <property type="protein sequence ID" value="MBK6300812.1"/>
    <property type="molecule type" value="Genomic_DNA"/>
</dbReference>
<dbReference type="Proteomes" id="UP000718281">
    <property type="component" value="Unassembled WGS sequence"/>
</dbReference>
<dbReference type="SUPFAM" id="SSF54690">
    <property type="entry name" value="Molybdopterin synthase subunit MoaE"/>
    <property type="match status" value="1"/>
</dbReference>
<gene>
    <name evidence="1" type="ORF">IPF40_07090</name>
    <name evidence="2" type="ORF">IPI13_08375</name>
    <name evidence="3" type="ORF">IPP00_15615</name>
</gene>
<dbReference type="Gene3D" id="3.90.1170.40">
    <property type="entry name" value="Molybdopterin biosynthesis MoaE subunit"/>
    <property type="match status" value="1"/>
</dbReference>
<dbReference type="CDD" id="cd00756">
    <property type="entry name" value="MoaE"/>
    <property type="match status" value="1"/>
</dbReference>
<reference evidence="4 5" key="1">
    <citation type="submission" date="2020-10" db="EMBL/GenBank/DDBJ databases">
        <title>Connecting structure to function with the recovery of over 1000 high-quality activated sludge metagenome-assembled genomes encoding full-length rRNA genes using long-read sequencing.</title>
        <authorList>
            <person name="Singleton C.M."/>
            <person name="Petriglieri F."/>
            <person name="Kristensen J.M."/>
            <person name="Kirkegaard R.H."/>
            <person name="Michaelsen T.Y."/>
            <person name="Andersen M.H."/>
            <person name="Karst S.M."/>
            <person name="Dueholm M.S."/>
            <person name="Nielsen P.H."/>
            <person name="Albertsen M."/>
        </authorList>
    </citation>
    <scope>NUCLEOTIDE SEQUENCE [LARGE SCALE GENOMIC DNA]</scope>
    <source>
        <strain evidence="1">AalE_18-Q3-R2-46_BAT3C.188</strain>
        <strain evidence="2">Ega_18-Q3-R5-49_MAXAC.001</strain>
        <strain evidence="3">Ribe_18-Q3-R11-54_MAXAC.001</strain>
    </source>
</reference>
<dbReference type="PANTHER" id="PTHR23404">
    <property type="entry name" value="MOLYBDOPTERIN SYNTHASE RELATED"/>
    <property type="match status" value="1"/>
</dbReference>
<comment type="caution">
    <text evidence="2">The sequence shown here is derived from an EMBL/GenBank/DDBJ whole genome shotgun (WGS) entry which is preliminary data.</text>
</comment>